<feature type="region of interest" description="Disordered" evidence="6">
    <location>
        <begin position="586"/>
        <end position="605"/>
    </location>
</feature>
<feature type="compositionally biased region" description="Low complexity" evidence="6">
    <location>
        <begin position="153"/>
        <end position="162"/>
    </location>
</feature>
<feature type="region of interest" description="Disordered" evidence="6">
    <location>
        <begin position="640"/>
        <end position="664"/>
    </location>
</feature>
<feature type="compositionally biased region" description="Acidic residues" evidence="6">
    <location>
        <begin position="851"/>
        <end position="864"/>
    </location>
</feature>
<gene>
    <name evidence="8" type="ORF">B0I36DRAFT_89086</name>
</gene>
<feature type="region of interest" description="Disordered" evidence="6">
    <location>
        <begin position="828"/>
        <end position="897"/>
    </location>
</feature>
<dbReference type="EMBL" id="JAGTJQ010000003">
    <property type="protein sequence ID" value="KAH7035176.1"/>
    <property type="molecule type" value="Genomic_DNA"/>
</dbReference>
<dbReference type="GeneID" id="70193075"/>
<dbReference type="Gene3D" id="3.30.1330.40">
    <property type="entry name" value="RutC-like"/>
    <property type="match status" value="2"/>
</dbReference>
<feature type="region of interest" description="Disordered" evidence="6">
    <location>
        <begin position="712"/>
        <end position="765"/>
    </location>
</feature>
<evidence type="ECO:0000256" key="5">
    <source>
        <dbReference type="ARBA" id="ARBA00048108"/>
    </source>
</evidence>
<dbReference type="InterPro" id="IPR014729">
    <property type="entry name" value="Rossmann-like_a/b/a_fold"/>
</dbReference>
<dbReference type="SUPFAM" id="SSF52402">
    <property type="entry name" value="Adenine nucleotide alpha hydrolases-like"/>
    <property type="match status" value="1"/>
</dbReference>
<dbReference type="Pfam" id="PF01902">
    <property type="entry name" value="Diphthami_syn_2"/>
    <property type="match status" value="1"/>
</dbReference>
<dbReference type="CDD" id="cd01994">
    <property type="entry name" value="AANH_PF0828-like"/>
    <property type="match status" value="1"/>
</dbReference>
<evidence type="ECO:0000313" key="8">
    <source>
        <dbReference type="EMBL" id="KAH7035176.1"/>
    </source>
</evidence>
<evidence type="ECO:0000313" key="9">
    <source>
        <dbReference type="Proteomes" id="UP000756346"/>
    </source>
</evidence>
<evidence type="ECO:0000256" key="6">
    <source>
        <dbReference type="SAM" id="MobiDB-lite"/>
    </source>
</evidence>
<dbReference type="InterPro" id="IPR002761">
    <property type="entry name" value="Diphthami_syn_dom"/>
</dbReference>
<dbReference type="Gene3D" id="3.40.50.620">
    <property type="entry name" value="HUPs"/>
    <property type="match status" value="1"/>
</dbReference>
<dbReference type="Proteomes" id="UP000756346">
    <property type="component" value="Unassembled WGS sequence"/>
</dbReference>
<name>A0A9P9BWK8_9PEZI</name>
<reference evidence="8" key="1">
    <citation type="journal article" date="2021" name="Nat. Commun.">
        <title>Genetic determinants of endophytism in the Arabidopsis root mycobiome.</title>
        <authorList>
            <person name="Mesny F."/>
            <person name="Miyauchi S."/>
            <person name="Thiergart T."/>
            <person name="Pickel B."/>
            <person name="Atanasova L."/>
            <person name="Karlsson M."/>
            <person name="Huettel B."/>
            <person name="Barry K.W."/>
            <person name="Haridas S."/>
            <person name="Chen C."/>
            <person name="Bauer D."/>
            <person name="Andreopoulos W."/>
            <person name="Pangilinan J."/>
            <person name="LaButti K."/>
            <person name="Riley R."/>
            <person name="Lipzen A."/>
            <person name="Clum A."/>
            <person name="Drula E."/>
            <person name="Henrissat B."/>
            <person name="Kohler A."/>
            <person name="Grigoriev I.V."/>
            <person name="Martin F.M."/>
            <person name="Hacquard S."/>
        </authorList>
    </citation>
    <scope>NUCLEOTIDE SEQUENCE</scope>
    <source>
        <strain evidence="8">MPI-CAGE-CH-0230</strain>
    </source>
</reference>
<feature type="domain" description="Diphthamide synthase" evidence="7">
    <location>
        <begin position="253"/>
        <end position="339"/>
    </location>
</feature>
<evidence type="ECO:0000259" key="7">
    <source>
        <dbReference type="Pfam" id="PF01902"/>
    </source>
</evidence>
<dbReference type="InterPro" id="IPR030662">
    <property type="entry name" value="DPH6/MJ0570"/>
</dbReference>
<feature type="region of interest" description="Disordered" evidence="6">
    <location>
        <begin position="142"/>
        <end position="168"/>
    </location>
</feature>
<keyword evidence="9" id="KW-1185">Reference proteome</keyword>
<comment type="catalytic activity">
    <reaction evidence="5">
        <text>diphthine-[translation elongation factor 2] + NH4(+) + ATP = diphthamide-[translation elongation factor 2] + AMP + diphosphate + H(+)</text>
        <dbReference type="Rhea" id="RHEA:19753"/>
        <dbReference type="Rhea" id="RHEA-COMP:10172"/>
        <dbReference type="Rhea" id="RHEA-COMP:10174"/>
        <dbReference type="ChEBI" id="CHEBI:15378"/>
        <dbReference type="ChEBI" id="CHEBI:16692"/>
        <dbReference type="ChEBI" id="CHEBI:28938"/>
        <dbReference type="ChEBI" id="CHEBI:30616"/>
        <dbReference type="ChEBI" id="CHEBI:33019"/>
        <dbReference type="ChEBI" id="CHEBI:82696"/>
        <dbReference type="ChEBI" id="CHEBI:456215"/>
        <dbReference type="EC" id="6.3.1.14"/>
    </reaction>
</comment>
<evidence type="ECO:0000256" key="4">
    <source>
        <dbReference type="ARBA" id="ARBA00031552"/>
    </source>
</evidence>
<dbReference type="InterPro" id="IPR006175">
    <property type="entry name" value="YjgF/YER057c/UK114"/>
</dbReference>
<evidence type="ECO:0000256" key="1">
    <source>
        <dbReference type="ARBA" id="ARBA00012089"/>
    </source>
</evidence>
<accession>A0A9P9BWK8</accession>
<dbReference type="InterPro" id="IPR035959">
    <property type="entry name" value="RutC-like_sf"/>
</dbReference>
<feature type="compositionally biased region" description="Gly residues" evidence="6">
    <location>
        <begin position="876"/>
        <end position="888"/>
    </location>
</feature>
<dbReference type="PANTHER" id="PTHR12196:SF2">
    <property type="entry name" value="DIPHTHINE--AMMONIA LIGASE"/>
    <property type="match status" value="1"/>
</dbReference>
<protein>
    <recommendedName>
        <fullName evidence="2">Diphthine--ammonia ligase</fullName>
        <ecNumber evidence="1">6.3.1.14</ecNumber>
    </recommendedName>
    <alternativeName>
        <fullName evidence="3">Diphthamide synthase</fullName>
    </alternativeName>
    <alternativeName>
        <fullName evidence="4">Diphthamide synthetase</fullName>
    </alternativeName>
</protein>
<dbReference type="SUPFAM" id="SSF55298">
    <property type="entry name" value="YjgF-like"/>
    <property type="match status" value="2"/>
</dbReference>
<dbReference type="GO" id="GO:0017178">
    <property type="term" value="F:diphthine-ammonia ligase activity"/>
    <property type="evidence" value="ECO:0007669"/>
    <property type="project" value="UniProtKB-EC"/>
</dbReference>
<dbReference type="AlphaFoldDB" id="A0A9P9BWK8"/>
<organism evidence="8 9">
    <name type="scientific">Microdochium trichocladiopsis</name>
    <dbReference type="NCBI Taxonomy" id="1682393"/>
    <lineage>
        <taxon>Eukaryota</taxon>
        <taxon>Fungi</taxon>
        <taxon>Dikarya</taxon>
        <taxon>Ascomycota</taxon>
        <taxon>Pezizomycotina</taxon>
        <taxon>Sordariomycetes</taxon>
        <taxon>Xylariomycetidae</taxon>
        <taxon>Xylariales</taxon>
        <taxon>Microdochiaceae</taxon>
        <taxon>Microdochium</taxon>
    </lineage>
</organism>
<dbReference type="RefSeq" id="XP_046015269.1">
    <property type="nucleotide sequence ID" value="XM_046163529.1"/>
</dbReference>
<feature type="compositionally biased region" description="Basic and acidic residues" evidence="6">
    <location>
        <begin position="840"/>
        <end position="850"/>
    </location>
</feature>
<dbReference type="GO" id="GO:0017183">
    <property type="term" value="P:protein histidyl modification to diphthamide"/>
    <property type="evidence" value="ECO:0007669"/>
    <property type="project" value="TreeGrafter"/>
</dbReference>
<dbReference type="Gene3D" id="3.90.1490.10">
    <property type="entry name" value="putative n-type atp pyrophosphatase, domain 2"/>
    <property type="match status" value="1"/>
</dbReference>
<evidence type="ECO:0000256" key="2">
    <source>
        <dbReference type="ARBA" id="ARBA00018426"/>
    </source>
</evidence>
<feature type="compositionally biased region" description="Acidic residues" evidence="6">
    <location>
        <begin position="745"/>
        <end position="762"/>
    </location>
</feature>
<evidence type="ECO:0000256" key="3">
    <source>
        <dbReference type="ARBA" id="ARBA00029814"/>
    </source>
</evidence>
<dbReference type="PANTHER" id="PTHR12196">
    <property type="entry name" value="DOMAIN OF UNKNOWN FUNCTION 71 DUF71 -CONTAINING PROTEIN"/>
    <property type="match status" value="1"/>
</dbReference>
<dbReference type="EC" id="6.3.1.14" evidence="1"/>
<sequence length="1060" mass="110150">MATGAAQGPSLDVVALVSGGKDSFYSILHCLAQGHQVVALANLHPPSSSSTRVPPVAGIAPAAQHRASGGSDSLSTAALATHNANNGSSSHDDPPESDLNSFMYQTVGHQTIPLYAQATGLPLFRQPIQGTAIHHGISYSPDGHHRRTDHDAAGVNGPADAGADADDDETESLVPLLRAVLRAHPNVNAVSTGAILSTYQRTRVESVAIRLGLVPLGYLWQYPDLPRSLPPPPSSSSSLAVGVGSAVVDDDAQLLRDMAHTGLEARIIKVASAGLDEGTLWENVASETGISRIQRGLRKFGGGGKGAVLGEGGEFETLVVDGPPELFKGRIVVHEDDRQVVREGGGSEWLLIRRAAVEMKTDSSAANVLPAAQRSVPIPALLDSKFEAVLEVSGQQVVPESTAHDDRDTLSMRLPLAISTPCQGGNARACFIGEPDAGSVQQQTERVVRDIRSYLAERSLEPVDILNSIIVLRHMNDFPAINKLYGSLFTEANPPARVTISCGDQLPSGCQIVVYLVMQRSTRDEHRKGLHVQSRSYWAPANIGPYSQAIAYPLLPPSSSTTDGNYHSLPAAVSIAGQIPLVPATMEFPTPRSSNSSSSGSQGPDVQQITLALQHLWRVGAAMDVAWWTSAAAYFPSTTTTSTAENNLSSSRPSPPPPGGGAAMVKNSIAAAAAWREAHVWSAPRNNASGNDDDEGPDLWDRRYNAQYQSFASSGAAGGGGDGDSSSGPPQLPKWNVVDAFAAAADDDEDDDDEDADYGDEEARERRRAAQRARKMAYVPFFFAAEVEELPRSAGVEWHAHIGLSKIPEGSVRVCSSTTTIATTAAAAAITSAEPAPGNEEGRGKSGERDLQDEEEEEEEEGEFVIELHHVAVTTGGHGGSSSPGLGPGPGPGQSTYLHTTAVLRRGAGAGDSGTYTGNTATFALADAVQHLQRALAWSIPTLLGGSGESKSEAVVAVAKGDGDGDGNGVAATAAAAAAAAPYLVYTDAAGIAAPIPVPVVVPVSKVYGSHGSASSSAPASDPAAAAASASAAVIPCHSLHDGQGRRLAAVALFETILTS</sequence>
<comment type="caution">
    <text evidence="8">The sequence shown here is derived from an EMBL/GenBank/DDBJ whole genome shotgun (WGS) entry which is preliminary data.</text>
</comment>
<dbReference type="Pfam" id="PF01042">
    <property type="entry name" value="Ribonuc_L-PSP"/>
    <property type="match status" value="1"/>
</dbReference>
<proteinExistence type="predicted"/>
<dbReference type="OrthoDB" id="686384at2759"/>